<evidence type="ECO:0000256" key="4">
    <source>
        <dbReference type="ARBA" id="ARBA00013204"/>
    </source>
</evidence>
<keyword evidence="10" id="KW-1185">Reference proteome</keyword>
<dbReference type="Proteomes" id="UP000192596">
    <property type="component" value="Unassembled WGS sequence"/>
</dbReference>
<reference evidence="10" key="1">
    <citation type="submission" date="2017-03" db="EMBL/GenBank/DDBJ databases">
        <title>Genomes of endolithic fungi from Antarctica.</title>
        <authorList>
            <person name="Coleine C."/>
            <person name="Masonjones S."/>
            <person name="Stajich J.E."/>
        </authorList>
    </citation>
    <scope>NUCLEOTIDE SEQUENCE [LARGE SCALE GENOMIC DNA]</scope>
    <source>
        <strain evidence="10">CCFEE 5527</strain>
    </source>
</reference>
<comment type="pathway">
    <text evidence="2">Polyol metabolism; (R,R)-butane-2,3-diol biosynthesis; (R,R)-butane-2,3-diol from pyruvate: step 2/3.</text>
</comment>
<dbReference type="AlphaFoldDB" id="A0A1V8SRW4"/>
<protein>
    <recommendedName>
        <fullName evidence="5">Alpha-acetolactate decarboxylase</fullName>
        <ecNumber evidence="4">4.1.1.5</ecNumber>
    </recommendedName>
</protein>
<dbReference type="Gene3D" id="3.30.1330.80">
    <property type="entry name" value="Hypothetical protein, similar to alpha- acetolactate decarboxylase, domain 2"/>
    <property type="match status" value="2"/>
</dbReference>
<comment type="catalytic activity">
    <reaction evidence="1">
        <text>(2S)-2-acetolactate + H(+) = (R)-acetoin + CO2</text>
        <dbReference type="Rhea" id="RHEA:21580"/>
        <dbReference type="ChEBI" id="CHEBI:15378"/>
        <dbReference type="ChEBI" id="CHEBI:15686"/>
        <dbReference type="ChEBI" id="CHEBI:16526"/>
        <dbReference type="ChEBI" id="CHEBI:58476"/>
        <dbReference type="EC" id="4.1.1.5"/>
    </reaction>
</comment>
<sequence length="218" mass="23628">MPNSIPNDIYQYSLHSAYTAGLQTGGPPVAFLTNHGTYGYGFFADGTTMLQVDRIAYTFSSSGKATKAAQDAQLPFVMVCVFQPERRLGVDGMFGNMTTLRDMFKTGEGQKVNVPLPFAVRGAFSKVKTKEGEWKNVQGTIFGFVVPKWASGVSGGWDGEEANGLRCAFLSGDKGTGGTVEDFECVTGSFLEFAKMGRFHLGMPFGAEAAEFERMELE</sequence>
<comment type="similarity">
    <text evidence="3">Belongs to the alpha-acetolactate decarboxylase family.</text>
</comment>
<evidence type="ECO:0000256" key="1">
    <source>
        <dbReference type="ARBA" id="ARBA00001784"/>
    </source>
</evidence>
<dbReference type="GO" id="GO:0045151">
    <property type="term" value="P:acetoin biosynthetic process"/>
    <property type="evidence" value="ECO:0007669"/>
    <property type="project" value="UniProtKB-KW"/>
</dbReference>
<dbReference type="SUPFAM" id="SSF117856">
    <property type="entry name" value="AF0104/ALDC/Ptd012-like"/>
    <property type="match status" value="1"/>
</dbReference>
<dbReference type="EC" id="4.1.1.5" evidence="4"/>
<dbReference type="OrthoDB" id="509395at2759"/>
<dbReference type="STRING" id="1507870.A0A1V8SRW4"/>
<keyword evidence="8" id="KW-0456">Lyase</keyword>
<evidence type="ECO:0000256" key="2">
    <source>
        <dbReference type="ARBA" id="ARBA00005170"/>
    </source>
</evidence>
<dbReference type="EMBL" id="NAJO01000029">
    <property type="protein sequence ID" value="OQO01925.1"/>
    <property type="molecule type" value="Genomic_DNA"/>
</dbReference>
<keyword evidence="7" id="KW-0005">Acetoin biosynthesis</keyword>
<evidence type="ECO:0000256" key="7">
    <source>
        <dbReference type="ARBA" id="ARBA00023061"/>
    </source>
</evidence>
<evidence type="ECO:0000256" key="3">
    <source>
        <dbReference type="ARBA" id="ARBA00007106"/>
    </source>
</evidence>
<dbReference type="PANTHER" id="PTHR35524">
    <property type="entry name" value="ALPHA-ACETOLACTATE DECARBOXYLASE"/>
    <property type="match status" value="1"/>
</dbReference>
<evidence type="ECO:0000313" key="10">
    <source>
        <dbReference type="Proteomes" id="UP000192596"/>
    </source>
</evidence>
<keyword evidence="6" id="KW-0210">Decarboxylase</keyword>
<organism evidence="9 10">
    <name type="scientific">Cryoendolithus antarcticus</name>
    <dbReference type="NCBI Taxonomy" id="1507870"/>
    <lineage>
        <taxon>Eukaryota</taxon>
        <taxon>Fungi</taxon>
        <taxon>Dikarya</taxon>
        <taxon>Ascomycota</taxon>
        <taxon>Pezizomycotina</taxon>
        <taxon>Dothideomycetes</taxon>
        <taxon>Dothideomycetidae</taxon>
        <taxon>Cladosporiales</taxon>
        <taxon>Cladosporiaceae</taxon>
        <taxon>Cryoendolithus</taxon>
    </lineage>
</organism>
<dbReference type="UniPathway" id="UPA00626">
    <property type="reaction ID" value="UER00678"/>
</dbReference>
<name>A0A1V8SRW4_9PEZI</name>
<dbReference type="Pfam" id="PF03306">
    <property type="entry name" value="AAL_decarboxy"/>
    <property type="match status" value="2"/>
</dbReference>
<dbReference type="GO" id="GO:0047605">
    <property type="term" value="F:acetolactate decarboxylase activity"/>
    <property type="evidence" value="ECO:0007669"/>
    <property type="project" value="UniProtKB-EC"/>
</dbReference>
<dbReference type="InterPro" id="IPR005128">
    <property type="entry name" value="Acetolactate_a_deCO2ase"/>
</dbReference>
<evidence type="ECO:0000256" key="8">
    <source>
        <dbReference type="ARBA" id="ARBA00023239"/>
    </source>
</evidence>
<evidence type="ECO:0000313" key="9">
    <source>
        <dbReference type="EMBL" id="OQO01925.1"/>
    </source>
</evidence>
<evidence type="ECO:0000256" key="6">
    <source>
        <dbReference type="ARBA" id="ARBA00022793"/>
    </source>
</evidence>
<dbReference type="InParanoid" id="A0A1V8SRW4"/>
<proteinExistence type="inferred from homology"/>
<gene>
    <name evidence="9" type="ORF">B0A48_12398</name>
</gene>
<comment type="caution">
    <text evidence="9">The sequence shown here is derived from an EMBL/GenBank/DDBJ whole genome shotgun (WGS) entry which is preliminary data.</text>
</comment>
<dbReference type="PANTHER" id="PTHR35524:SF1">
    <property type="entry name" value="ALPHA-ACETOLACTATE DECARBOXYLASE"/>
    <property type="match status" value="1"/>
</dbReference>
<accession>A0A1V8SRW4</accession>
<evidence type="ECO:0000256" key="5">
    <source>
        <dbReference type="ARBA" id="ARBA00020164"/>
    </source>
</evidence>